<evidence type="ECO:0000256" key="2">
    <source>
        <dbReference type="ARBA" id="ARBA00006337"/>
    </source>
</evidence>
<dbReference type="SUPFAM" id="SSF56176">
    <property type="entry name" value="FAD-binding/transporter-associated domain-like"/>
    <property type="match status" value="1"/>
</dbReference>
<feature type="transmembrane region" description="Helical" evidence="10">
    <location>
        <begin position="6"/>
        <end position="28"/>
    </location>
</feature>
<keyword evidence="6 8" id="KW-0129">CBS domain</keyword>
<dbReference type="PROSITE" id="PS51371">
    <property type="entry name" value="CBS"/>
    <property type="match status" value="1"/>
</dbReference>
<dbReference type="Pfam" id="PF03471">
    <property type="entry name" value="CorC_HlyC"/>
    <property type="match status" value="1"/>
</dbReference>
<reference evidence="12 13" key="1">
    <citation type="journal article" date="2015" name="Genome Announc.">
        <title>Expanding the biotechnology potential of lactobacilli through comparative genomics of 213 strains and associated genera.</title>
        <authorList>
            <person name="Sun Z."/>
            <person name="Harris H.M."/>
            <person name="McCann A."/>
            <person name="Guo C."/>
            <person name="Argimon S."/>
            <person name="Zhang W."/>
            <person name="Yang X."/>
            <person name="Jeffery I.B."/>
            <person name="Cooney J.C."/>
            <person name="Kagawa T.F."/>
            <person name="Liu W."/>
            <person name="Song Y."/>
            <person name="Salvetti E."/>
            <person name="Wrobel A."/>
            <person name="Rasinkangas P."/>
            <person name="Parkhill J."/>
            <person name="Rea M.C."/>
            <person name="O'Sullivan O."/>
            <person name="Ritari J."/>
            <person name="Douillard F.P."/>
            <person name="Paul Ross R."/>
            <person name="Yang R."/>
            <person name="Briner A.E."/>
            <person name="Felis G.E."/>
            <person name="de Vos W.M."/>
            <person name="Barrangou R."/>
            <person name="Klaenhammer T.R."/>
            <person name="Caufield P.W."/>
            <person name="Cui Y."/>
            <person name="Zhang H."/>
            <person name="O'Toole P.W."/>
        </authorList>
    </citation>
    <scope>NUCLEOTIDE SEQUENCE [LARGE SCALE GENOMIC DNA]</scope>
    <source>
        <strain evidence="12 13">DSM 15353</strain>
    </source>
</reference>
<dbReference type="FunFam" id="3.10.580.10:FF:000002">
    <property type="entry name" value="Magnesium/cobalt efflux protein CorC"/>
    <property type="match status" value="1"/>
</dbReference>
<evidence type="ECO:0000256" key="7">
    <source>
        <dbReference type="ARBA" id="ARBA00023136"/>
    </source>
</evidence>
<evidence type="ECO:0000256" key="4">
    <source>
        <dbReference type="ARBA" id="ARBA00022737"/>
    </source>
</evidence>
<evidence type="ECO:0000256" key="6">
    <source>
        <dbReference type="ARBA" id="ARBA00023122"/>
    </source>
</evidence>
<dbReference type="RefSeq" id="WP_010497031.1">
    <property type="nucleotide sequence ID" value="NZ_JQBK01000007.1"/>
</dbReference>
<dbReference type="PANTHER" id="PTHR22777">
    <property type="entry name" value="HEMOLYSIN-RELATED"/>
    <property type="match status" value="1"/>
</dbReference>
<dbReference type="SMART" id="SM01091">
    <property type="entry name" value="CorC_HlyC"/>
    <property type="match status" value="1"/>
</dbReference>
<feature type="coiled-coil region" evidence="9">
    <location>
        <begin position="296"/>
        <end position="343"/>
    </location>
</feature>
<keyword evidence="4" id="KW-0677">Repeat</keyword>
<feature type="transmembrane region" description="Helical" evidence="10">
    <location>
        <begin position="140"/>
        <end position="158"/>
    </location>
</feature>
<dbReference type="AlphaFoldDB" id="A0A0R2KCE5"/>
<evidence type="ECO:0000256" key="5">
    <source>
        <dbReference type="ARBA" id="ARBA00022989"/>
    </source>
</evidence>
<keyword evidence="9" id="KW-0175">Coiled coil</keyword>
<dbReference type="GO" id="GO:0050660">
    <property type="term" value="F:flavin adenine dinucleotide binding"/>
    <property type="evidence" value="ECO:0007669"/>
    <property type="project" value="InterPro"/>
</dbReference>
<dbReference type="InterPro" id="IPR036318">
    <property type="entry name" value="FAD-bd_PCMH-like_sf"/>
</dbReference>
<dbReference type="InterPro" id="IPR044751">
    <property type="entry name" value="Ion_transp-like_CBS"/>
</dbReference>
<dbReference type="InterPro" id="IPR046342">
    <property type="entry name" value="CBS_dom_sf"/>
</dbReference>
<feature type="transmembrane region" description="Helical" evidence="10">
    <location>
        <begin position="99"/>
        <end position="119"/>
    </location>
</feature>
<accession>A0A0R2KCE5</accession>
<protein>
    <submittedName>
        <fullName evidence="12">Ion Mg(2+) C(O2+) transport protein</fullName>
    </submittedName>
</protein>
<sequence length="454" mass="51190">MDADPGQQWGLLILALVLMVLGFCFAIYERALKTTTNQALESASESLSAKKKEKVAGLIKRLPHEFQMAQVARLTTCLLALIFLVTAVFLALGESLTSVLVSGIVLGVVASAINEPLFVKLPLKVVVHDPVKAALKGYRILHWVISLFIPLVFAINWFCKLLGRDKIVAVEPSQVMSWQNIVDLIEEGRSKGEIDNDEYEMIEGILSLHEKMAREVMVPRIDAFMIDITNDNDRSIDDILQMNYSRVPVYHEDKDNIIGVVHIKNLVKAARQFGFEHTTIRQVMREPFFVPETIMIDQLIYEMKKKQNQMAILLDEYGGVVGLVTLEDLIEEIVGEIEDESDEPDQMMISLTPADFLVQGKMALDDFNDEFGQDLQVPDVDTIAGYVITQLGYIPQESDVDSVTLDDGSTIVVHKMEDDRLLELEIELSHEAVDYRVEREKSKKKAQAKLELNR</sequence>
<dbReference type="Gene3D" id="3.10.580.10">
    <property type="entry name" value="CBS-domain"/>
    <property type="match status" value="1"/>
</dbReference>
<evidence type="ECO:0000313" key="12">
    <source>
        <dbReference type="EMBL" id="KRN87119.1"/>
    </source>
</evidence>
<dbReference type="InterPro" id="IPR000644">
    <property type="entry name" value="CBS_dom"/>
</dbReference>
<evidence type="ECO:0000256" key="1">
    <source>
        <dbReference type="ARBA" id="ARBA00004141"/>
    </source>
</evidence>
<dbReference type="Gene3D" id="3.30.465.10">
    <property type="match status" value="1"/>
</dbReference>
<dbReference type="Pfam" id="PF01595">
    <property type="entry name" value="CNNM"/>
    <property type="match status" value="1"/>
</dbReference>
<dbReference type="InterPro" id="IPR002550">
    <property type="entry name" value="CNNM"/>
</dbReference>
<keyword evidence="7 10" id="KW-0472">Membrane</keyword>
<dbReference type="OrthoDB" id="9798188at2"/>
<evidence type="ECO:0000259" key="11">
    <source>
        <dbReference type="PROSITE" id="PS51371"/>
    </source>
</evidence>
<feature type="transmembrane region" description="Helical" evidence="10">
    <location>
        <begin position="71"/>
        <end position="93"/>
    </location>
</feature>
<comment type="similarity">
    <text evidence="2">Belongs to the UPF0053 family.</text>
</comment>
<evidence type="ECO:0000256" key="9">
    <source>
        <dbReference type="SAM" id="Coils"/>
    </source>
</evidence>
<organism evidence="12 13">
    <name type="scientific">Ligilactobacillus acidipiscis</name>
    <dbReference type="NCBI Taxonomy" id="89059"/>
    <lineage>
        <taxon>Bacteria</taxon>
        <taxon>Bacillati</taxon>
        <taxon>Bacillota</taxon>
        <taxon>Bacilli</taxon>
        <taxon>Lactobacillales</taxon>
        <taxon>Lactobacillaceae</taxon>
        <taxon>Ligilactobacillus</taxon>
    </lineage>
</organism>
<name>A0A0R2KCE5_9LACO</name>
<proteinExistence type="inferred from homology"/>
<dbReference type="CDD" id="cd04590">
    <property type="entry name" value="CBS_pair_CorC_HlyC_assoc"/>
    <property type="match status" value="1"/>
</dbReference>
<dbReference type="InterPro" id="IPR005170">
    <property type="entry name" value="Transptr-assoc_dom"/>
</dbReference>
<evidence type="ECO:0000256" key="3">
    <source>
        <dbReference type="ARBA" id="ARBA00022692"/>
    </source>
</evidence>
<comment type="subcellular location">
    <subcellularLocation>
        <location evidence="1">Membrane</location>
        <topology evidence="1">Multi-pass membrane protein</topology>
    </subcellularLocation>
</comment>
<dbReference type="PANTHER" id="PTHR22777:SF17">
    <property type="entry name" value="UPF0053 PROTEIN SLL0260"/>
    <property type="match status" value="1"/>
</dbReference>
<evidence type="ECO:0000256" key="8">
    <source>
        <dbReference type="PROSITE-ProRule" id="PRU00703"/>
    </source>
</evidence>
<keyword evidence="3 10" id="KW-0812">Transmembrane</keyword>
<keyword evidence="5 10" id="KW-1133">Transmembrane helix</keyword>
<dbReference type="InterPro" id="IPR016169">
    <property type="entry name" value="FAD-bd_PCMH_sub2"/>
</dbReference>
<comment type="caution">
    <text evidence="12">The sequence shown here is derived from an EMBL/GenBank/DDBJ whole genome shotgun (WGS) entry which is preliminary data.</text>
</comment>
<dbReference type="GO" id="GO:0005886">
    <property type="term" value="C:plasma membrane"/>
    <property type="evidence" value="ECO:0007669"/>
    <property type="project" value="TreeGrafter"/>
</dbReference>
<feature type="domain" description="CBS" evidence="11">
    <location>
        <begin position="283"/>
        <end position="340"/>
    </location>
</feature>
<gene>
    <name evidence="12" type="ORF">IV43_GL001921</name>
</gene>
<evidence type="ECO:0000256" key="10">
    <source>
        <dbReference type="SAM" id="Phobius"/>
    </source>
</evidence>
<evidence type="ECO:0000313" key="13">
    <source>
        <dbReference type="Proteomes" id="UP000051491"/>
    </source>
</evidence>
<dbReference type="Proteomes" id="UP000051491">
    <property type="component" value="Unassembled WGS sequence"/>
</dbReference>
<dbReference type="STRING" id="89059.LAC1533_1590"/>
<dbReference type="SUPFAM" id="SSF54631">
    <property type="entry name" value="CBS-domain pair"/>
    <property type="match status" value="1"/>
</dbReference>
<dbReference type="EMBL" id="JQBK01000007">
    <property type="protein sequence ID" value="KRN87119.1"/>
    <property type="molecule type" value="Genomic_DNA"/>
</dbReference>
<dbReference type="Pfam" id="PF00571">
    <property type="entry name" value="CBS"/>
    <property type="match status" value="2"/>
</dbReference>
<dbReference type="PATRIC" id="fig|89059.3.peg.2037"/>